<gene>
    <name evidence="1" type="ORF">GPZ88_10180</name>
</gene>
<protein>
    <submittedName>
        <fullName evidence="1">Uncharacterized protein</fullName>
    </submittedName>
</protein>
<organism evidence="1 2">
    <name type="scientific">Streptococcus ruminicola</name>
    <dbReference type="NCBI Taxonomy" id="2686210"/>
    <lineage>
        <taxon>Bacteria</taxon>
        <taxon>Bacillati</taxon>
        <taxon>Bacillota</taxon>
        <taxon>Bacilli</taxon>
        <taxon>Lactobacillales</taxon>
        <taxon>Streptococcaceae</taxon>
        <taxon>Streptococcus</taxon>
    </lineage>
</organism>
<evidence type="ECO:0000313" key="2">
    <source>
        <dbReference type="Proteomes" id="UP000503166"/>
    </source>
</evidence>
<reference evidence="1 2" key="1">
    <citation type="submission" date="2019-12" db="EMBL/GenBank/DDBJ databases">
        <title>Complete genome sequence of Streptococcus sp. CNU G2 isolated frome Bos taurus coreanae.</title>
        <authorList>
            <person name="Park S.Y."/>
            <person name="Kim J.H."/>
            <person name="Seo S.W."/>
        </authorList>
    </citation>
    <scope>NUCLEOTIDE SEQUENCE [LARGE SCALE GENOMIC DNA]</scope>
    <source>
        <strain evidence="1 2">CNU G2</strain>
        <plasmid evidence="2">p_cnu_g2</plasmid>
    </source>
</reference>
<dbReference type="KEGG" id="srum:GPZ88_10180"/>
<dbReference type="EMBL" id="CP046920">
    <property type="protein sequence ID" value="QIM47433.1"/>
    <property type="molecule type" value="Genomic_DNA"/>
</dbReference>
<name>A0A6G8I2P1_9STRE</name>
<proteinExistence type="predicted"/>
<keyword evidence="1" id="KW-0614">Plasmid</keyword>
<dbReference type="Proteomes" id="UP000503166">
    <property type="component" value="Plasmid p_CNU_G2"/>
</dbReference>
<accession>A0A6G8I2P1</accession>
<dbReference type="RefSeq" id="WP_157328664.1">
    <property type="nucleotide sequence ID" value="NZ_CP046920.1"/>
</dbReference>
<evidence type="ECO:0000313" key="1">
    <source>
        <dbReference type="EMBL" id="QIM47433.1"/>
    </source>
</evidence>
<geneLocation type="plasmid" evidence="2">
    <name>p_cnu_g2</name>
</geneLocation>
<sequence length="69" mass="8041">MKRESLFQLFVNRKAASYSVVNQLNGNWLLRVFNQNQKVILKRTIVDRDICGVLNDLQKLSFTQEEAAQ</sequence>
<dbReference type="AlphaFoldDB" id="A0A6G8I2P1"/>